<evidence type="ECO:0000313" key="3">
    <source>
        <dbReference type="EnsemblMetazoa" id="Aqu2.1.37916_001"/>
    </source>
</evidence>
<dbReference type="InParanoid" id="A0A1X7VD08"/>
<dbReference type="SMART" id="SM00173">
    <property type="entry name" value="RAS"/>
    <property type="match status" value="1"/>
</dbReference>
<dbReference type="CDD" id="cd00154">
    <property type="entry name" value="Rab"/>
    <property type="match status" value="1"/>
</dbReference>
<dbReference type="EnsemblMetazoa" id="Aqu2.1.37916_001">
    <property type="protein sequence ID" value="Aqu2.1.37916_001"/>
    <property type="gene ID" value="Aqu2.1.37916"/>
</dbReference>
<dbReference type="STRING" id="400682.A0A1X7VD08"/>
<dbReference type="PROSITE" id="PS51419">
    <property type="entry name" value="RAB"/>
    <property type="match status" value="1"/>
</dbReference>
<dbReference type="eggNOG" id="KOG0083">
    <property type="taxonomic scope" value="Eukaryota"/>
</dbReference>
<keyword evidence="4" id="KW-1185">Reference proteome</keyword>
<dbReference type="SMART" id="SM00174">
    <property type="entry name" value="RHO"/>
    <property type="match status" value="1"/>
</dbReference>
<dbReference type="PANTHER" id="PTHR47978">
    <property type="match status" value="1"/>
</dbReference>
<organism evidence="3">
    <name type="scientific">Amphimedon queenslandica</name>
    <name type="common">Sponge</name>
    <dbReference type="NCBI Taxonomy" id="400682"/>
    <lineage>
        <taxon>Eukaryota</taxon>
        <taxon>Metazoa</taxon>
        <taxon>Porifera</taxon>
        <taxon>Demospongiae</taxon>
        <taxon>Heteroscleromorpha</taxon>
        <taxon>Haplosclerida</taxon>
        <taxon>Niphatidae</taxon>
        <taxon>Amphimedon</taxon>
    </lineage>
</organism>
<evidence type="ECO:0000313" key="4">
    <source>
        <dbReference type="Proteomes" id="UP000007879"/>
    </source>
</evidence>
<sequence length="219" mass="23933">MANRMSFLGRNNSSSSILDGPRLFYHKVCLTGVSNVGKTSLFLRMKTGVFPDAQTVSTNGVDTQLLVRNVTGGKVGMSLNDTLGVEKCGTLTANYFKGAECILFMFCIEDQYSLESLDDAIKETSKHVTSSTCLFYLVANKVDLMSEITADRVTEKQIELDCKKVFYISAKTGEGIDELFDGIATDLNMKAVNTLPEVSRIQLHVTQTQGGHGDKKCAC</sequence>
<dbReference type="GO" id="GO:0005525">
    <property type="term" value="F:GTP binding"/>
    <property type="evidence" value="ECO:0007669"/>
    <property type="project" value="InterPro"/>
</dbReference>
<keyword evidence="2" id="KW-0547">Nucleotide-binding</keyword>
<dbReference type="OrthoDB" id="28034at2759"/>
<dbReference type="SMART" id="SM00175">
    <property type="entry name" value="RAB"/>
    <property type="match status" value="1"/>
</dbReference>
<accession>A0A1X7VD08</accession>
<dbReference type="KEGG" id="aqu:105311919"/>
<dbReference type="InterPro" id="IPR001806">
    <property type="entry name" value="Small_GTPase"/>
</dbReference>
<gene>
    <name evidence="3" type="primary">105311919</name>
</gene>
<dbReference type="Pfam" id="PF00071">
    <property type="entry name" value="Ras"/>
    <property type="match status" value="1"/>
</dbReference>
<dbReference type="EnsemblMetazoa" id="XM_011404147.2">
    <property type="protein sequence ID" value="XP_011402449.1"/>
    <property type="gene ID" value="LOC105311919"/>
</dbReference>
<evidence type="ECO:0008006" key="5">
    <source>
        <dbReference type="Google" id="ProtNLM"/>
    </source>
</evidence>
<dbReference type="GO" id="GO:0003924">
    <property type="term" value="F:GTPase activity"/>
    <property type="evidence" value="ECO:0007669"/>
    <property type="project" value="InterPro"/>
</dbReference>
<reference evidence="3" key="2">
    <citation type="submission" date="2017-05" db="UniProtKB">
        <authorList>
            <consortium name="EnsemblMetazoa"/>
        </authorList>
    </citation>
    <scope>IDENTIFICATION</scope>
</reference>
<evidence type="ECO:0000256" key="2">
    <source>
        <dbReference type="ARBA" id="ARBA00022741"/>
    </source>
</evidence>
<evidence type="ECO:0000256" key="1">
    <source>
        <dbReference type="ARBA" id="ARBA00006270"/>
    </source>
</evidence>
<dbReference type="InterPro" id="IPR027417">
    <property type="entry name" value="P-loop_NTPase"/>
</dbReference>
<protein>
    <recommendedName>
        <fullName evidence="5">Small monomeric GTPase</fullName>
    </recommendedName>
</protein>
<dbReference type="SUPFAM" id="SSF52540">
    <property type="entry name" value="P-loop containing nucleoside triphosphate hydrolases"/>
    <property type="match status" value="1"/>
</dbReference>
<proteinExistence type="inferred from homology"/>
<dbReference type="PRINTS" id="PR00449">
    <property type="entry name" value="RASTRNSFRMNG"/>
</dbReference>
<dbReference type="AlphaFoldDB" id="A0A1X7VD08"/>
<comment type="similarity">
    <text evidence="1">Belongs to the small GTPase superfamily. Rab family.</text>
</comment>
<dbReference type="Proteomes" id="UP000007879">
    <property type="component" value="Unassembled WGS sequence"/>
</dbReference>
<dbReference type="Gene3D" id="3.40.50.300">
    <property type="entry name" value="P-loop containing nucleotide triphosphate hydrolases"/>
    <property type="match status" value="1"/>
</dbReference>
<name>A0A1X7VD08_AMPQE</name>
<reference evidence="4" key="1">
    <citation type="journal article" date="2010" name="Nature">
        <title>The Amphimedon queenslandica genome and the evolution of animal complexity.</title>
        <authorList>
            <person name="Srivastava M."/>
            <person name="Simakov O."/>
            <person name="Chapman J."/>
            <person name="Fahey B."/>
            <person name="Gauthier M.E."/>
            <person name="Mitros T."/>
            <person name="Richards G.S."/>
            <person name="Conaco C."/>
            <person name="Dacre M."/>
            <person name="Hellsten U."/>
            <person name="Larroux C."/>
            <person name="Putnam N.H."/>
            <person name="Stanke M."/>
            <person name="Adamska M."/>
            <person name="Darling A."/>
            <person name="Degnan S.M."/>
            <person name="Oakley T.H."/>
            <person name="Plachetzki D.C."/>
            <person name="Zhai Y."/>
            <person name="Adamski M."/>
            <person name="Calcino A."/>
            <person name="Cummins S.F."/>
            <person name="Goodstein D.M."/>
            <person name="Harris C."/>
            <person name="Jackson D.J."/>
            <person name="Leys S.P."/>
            <person name="Shu S."/>
            <person name="Woodcroft B.J."/>
            <person name="Vervoort M."/>
            <person name="Kosik K.S."/>
            <person name="Manning G."/>
            <person name="Degnan B.M."/>
            <person name="Rokhsar D.S."/>
        </authorList>
    </citation>
    <scope>NUCLEOTIDE SEQUENCE [LARGE SCALE GENOMIC DNA]</scope>
</reference>